<dbReference type="Proteomes" id="UP000660975">
    <property type="component" value="Unassembled WGS sequence"/>
</dbReference>
<evidence type="ECO:0000313" key="2">
    <source>
        <dbReference type="EMBL" id="GFH80659.1"/>
    </source>
</evidence>
<protein>
    <submittedName>
        <fullName evidence="3">Uncharacterized protein</fullName>
    </submittedName>
</protein>
<keyword evidence="4" id="KW-1185">Reference proteome</keyword>
<dbReference type="EMBL" id="BMSC01000003">
    <property type="protein sequence ID" value="GGU62620.1"/>
    <property type="molecule type" value="Genomic_DNA"/>
</dbReference>
<evidence type="ECO:0000256" key="1">
    <source>
        <dbReference type="SAM" id="MobiDB-lite"/>
    </source>
</evidence>
<evidence type="ECO:0000313" key="5">
    <source>
        <dbReference type="Proteomes" id="UP000660975"/>
    </source>
</evidence>
<dbReference type="AlphaFoldDB" id="A0A8H9LPQ4"/>
<organism evidence="3 5">
    <name type="scientific">Streptomyces gougerotii</name>
    <dbReference type="NCBI Taxonomy" id="53448"/>
    <lineage>
        <taxon>Bacteria</taxon>
        <taxon>Bacillati</taxon>
        <taxon>Actinomycetota</taxon>
        <taxon>Actinomycetes</taxon>
        <taxon>Kitasatosporales</taxon>
        <taxon>Streptomycetaceae</taxon>
        <taxon>Streptomyces</taxon>
        <taxon>Streptomyces diastaticus group</taxon>
    </lineage>
</organism>
<sequence>MIFAKEMRSGAVLAPLFEFAEAVREAAKRGSFRGLGLTTRVPVPSRHSGRNPRSGLFHSTVLKHGHAPGDGQEAANRQRKGSV</sequence>
<accession>A0A8H9LPQ4</accession>
<name>A0A8H9LPQ4_9ACTN</name>
<evidence type="ECO:0000313" key="3">
    <source>
        <dbReference type="EMBL" id="GGU62620.1"/>
    </source>
</evidence>
<reference evidence="2 4" key="2">
    <citation type="submission" date="2020-02" db="EMBL/GenBank/DDBJ databases">
        <title>Whole genome shotgun sequence of Streptomyces gougerotii NBRC 13043.</title>
        <authorList>
            <person name="Ichikawa N."/>
            <person name="Komaki H."/>
            <person name="Tamura T."/>
        </authorList>
    </citation>
    <scope>NUCLEOTIDE SEQUENCE [LARGE SCALE GENOMIC DNA]</scope>
    <source>
        <strain evidence="2 4">NBRC 13043</strain>
    </source>
</reference>
<gene>
    <name evidence="3" type="ORF">GCM10010227_15000</name>
    <name evidence="2" type="ORF">Sgou_53290</name>
</gene>
<proteinExistence type="predicted"/>
<feature type="region of interest" description="Disordered" evidence="1">
    <location>
        <begin position="40"/>
        <end position="83"/>
    </location>
</feature>
<dbReference type="EMBL" id="BLLO01000030">
    <property type="protein sequence ID" value="GFH80659.1"/>
    <property type="molecule type" value="Genomic_DNA"/>
</dbReference>
<comment type="caution">
    <text evidence="3">The sequence shown here is derived from an EMBL/GenBank/DDBJ whole genome shotgun (WGS) entry which is preliminary data.</text>
</comment>
<evidence type="ECO:0000313" key="4">
    <source>
        <dbReference type="Proteomes" id="UP000480804"/>
    </source>
</evidence>
<dbReference type="Proteomes" id="UP000480804">
    <property type="component" value="Unassembled WGS sequence"/>
</dbReference>
<reference evidence="3" key="3">
    <citation type="submission" date="2020-09" db="EMBL/GenBank/DDBJ databases">
        <authorList>
            <person name="Sun Q."/>
            <person name="Ohkuma M."/>
        </authorList>
    </citation>
    <scope>NUCLEOTIDE SEQUENCE</scope>
    <source>
        <strain evidence="3">JCM 4136</strain>
    </source>
</reference>
<reference evidence="3" key="1">
    <citation type="journal article" date="2014" name="Int. J. Syst. Evol. Microbiol.">
        <title>Complete genome sequence of Corynebacterium casei LMG S-19264T (=DSM 44701T), isolated from a smear-ripened cheese.</title>
        <authorList>
            <consortium name="US DOE Joint Genome Institute (JGI-PGF)"/>
            <person name="Walter F."/>
            <person name="Albersmeier A."/>
            <person name="Kalinowski J."/>
            <person name="Ruckert C."/>
        </authorList>
    </citation>
    <scope>NUCLEOTIDE SEQUENCE</scope>
    <source>
        <strain evidence="3">JCM 4136</strain>
    </source>
</reference>